<dbReference type="Proteomes" id="UP000219453">
    <property type="component" value="Unassembled WGS sequence"/>
</dbReference>
<dbReference type="Gene3D" id="1.10.600.10">
    <property type="entry name" value="Farnesyl Diphosphate Synthase"/>
    <property type="match status" value="1"/>
</dbReference>
<keyword evidence="1" id="KW-0808">Transferase</keyword>
<dbReference type="InterPro" id="IPR008949">
    <property type="entry name" value="Isoprenoid_synthase_dom_sf"/>
</dbReference>
<evidence type="ECO:0000313" key="1">
    <source>
        <dbReference type="EMBL" id="SNZ03043.1"/>
    </source>
</evidence>
<dbReference type="SFLD" id="SFLDS00005">
    <property type="entry name" value="Isoprenoid_Synthase_Type_I"/>
    <property type="match status" value="1"/>
</dbReference>
<gene>
    <name evidence="1" type="ORF">SAMN06269185_0177</name>
</gene>
<dbReference type="SUPFAM" id="SSF48576">
    <property type="entry name" value="Terpenoid synthases"/>
    <property type="match status" value="2"/>
</dbReference>
<name>A0A285N277_NATPI</name>
<proteinExistence type="predicted"/>
<dbReference type="PANTHER" id="PTHR11626">
    <property type="entry name" value="FARNESYL-DIPHOSPHATE FARNESYLTRANSFERASE"/>
    <property type="match status" value="1"/>
</dbReference>
<accession>A0A285N277</accession>
<evidence type="ECO:0000313" key="2">
    <source>
        <dbReference type="Proteomes" id="UP000219453"/>
    </source>
</evidence>
<dbReference type="InterPro" id="IPR002060">
    <property type="entry name" value="Squ/phyt_synthse"/>
</dbReference>
<dbReference type="AlphaFoldDB" id="A0A285N277"/>
<sequence>MPQTFLSWGSRDESTSMADAHIETTFDEDLAWCFDAVSDVSRTFAITIDALEEPMASRICVGYLLCRVADTVEDAGHIPPGVQRDLLEQYDEALSGERTLETTADGGAVGTEGSAAGIDHDATPHRSVELPEDAPINQFRNDVEEWIPEEPGEDADDWRVVAAAPRIVRTYESLPPADREAIRGPVRELVGGMAEFVDRYADDGGLRIGTPDELEEYCWYAAGTVGDLVTNLLARGVDAEREDVLEDNARSFALLLQLVNVAKDVTDDYREENNVYLPATWLSEAGVSQDAVCESDNVGPVASVVERVTDRAAGYLDDAQTYLEALPEHRGNTLAAWAIPYLLAVGTIRELRERPEDVLREDGVKVPKPEVLMLVAQFERGVEKAALDDLRRQIEQAPLHRH</sequence>
<dbReference type="InterPro" id="IPR044844">
    <property type="entry name" value="Trans_IPPS_euk-type"/>
</dbReference>
<dbReference type="PANTHER" id="PTHR11626:SF2">
    <property type="entry name" value="SQUALENE SYNTHASE"/>
    <property type="match status" value="1"/>
</dbReference>
<keyword evidence="2" id="KW-1185">Reference proteome</keyword>
<dbReference type="SFLD" id="SFLDG01018">
    <property type="entry name" value="Squalene/Phytoene_Synthase_Lik"/>
    <property type="match status" value="1"/>
</dbReference>
<reference evidence="1 2" key="1">
    <citation type="submission" date="2017-09" db="EMBL/GenBank/DDBJ databases">
        <authorList>
            <person name="Ehlers B."/>
            <person name="Leendertz F.H."/>
        </authorList>
    </citation>
    <scope>NUCLEOTIDE SEQUENCE [LARGE SCALE GENOMIC DNA]</scope>
    <source>
        <strain evidence="1 2">DSM 27208</strain>
    </source>
</reference>
<dbReference type="GO" id="GO:0045338">
    <property type="term" value="P:farnesyl diphosphate metabolic process"/>
    <property type="evidence" value="ECO:0007669"/>
    <property type="project" value="InterPro"/>
</dbReference>
<organism evidence="1 2">
    <name type="scientific">Natronoarchaeum philippinense</name>
    <dbReference type="NCBI Taxonomy" id="558529"/>
    <lineage>
        <taxon>Archaea</taxon>
        <taxon>Methanobacteriati</taxon>
        <taxon>Methanobacteriota</taxon>
        <taxon>Stenosarchaea group</taxon>
        <taxon>Halobacteria</taxon>
        <taxon>Halobacteriales</taxon>
        <taxon>Natronoarchaeaceae</taxon>
    </lineage>
</organism>
<protein>
    <submittedName>
        <fullName evidence="1">Farnesyl-diphosphate farnesyltransferase</fullName>
    </submittedName>
</protein>
<dbReference type="Pfam" id="PF00494">
    <property type="entry name" value="SQS_PSY"/>
    <property type="match status" value="1"/>
</dbReference>
<dbReference type="EMBL" id="OBEJ01000001">
    <property type="protein sequence ID" value="SNZ03043.1"/>
    <property type="molecule type" value="Genomic_DNA"/>
</dbReference>
<dbReference type="GO" id="GO:0051996">
    <property type="term" value="F:squalene synthase [NAD(P)H] activity"/>
    <property type="evidence" value="ECO:0007669"/>
    <property type="project" value="InterPro"/>
</dbReference>